<organism evidence="1 2">
    <name type="scientific">Enterococcus avium</name>
    <name type="common">Streptococcus avium</name>
    <dbReference type="NCBI Taxonomy" id="33945"/>
    <lineage>
        <taxon>Bacteria</taxon>
        <taxon>Bacillati</taxon>
        <taxon>Bacillota</taxon>
        <taxon>Bacilli</taxon>
        <taxon>Lactobacillales</taxon>
        <taxon>Enterococcaceae</taxon>
        <taxon>Enterococcus</taxon>
    </lineage>
</organism>
<name>A0ABD5F4F0_ENTAV</name>
<proteinExistence type="predicted"/>
<evidence type="ECO:0000313" key="2">
    <source>
        <dbReference type="Proteomes" id="UP001264335"/>
    </source>
</evidence>
<accession>A0ABD5F4F0</accession>
<gene>
    <name evidence="1" type="ORF">P7D79_03695</name>
</gene>
<evidence type="ECO:0000313" key="1">
    <source>
        <dbReference type="EMBL" id="MDT2513333.1"/>
    </source>
</evidence>
<comment type="caution">
    <text evidence="1">The sequence shown here is derived from an EMBL/GenBank/DDBJ whole genome shotgun (WGS) entry which is preliminary data.</text>
</comment>
<reference evidence="1 2" key="1">
    <citation type="submission" date="2023-03" db="EMBL/GenBank/DDBJ databases">
        <authorList>
            <person name="Shen W."/>
            <person name="Cai J."/>
        </authorList>
    </citation>
    <scope>NUCLEOTIDE SEQUENCE [LARGE SCALE GENOMIC DNA]</scope>
    <source>
        <strain evidence="1 2">Y2</strain>
    </source>
</reference>
<dbReference type="RefSeq" id="WP_123864122.1">
    <property type="nucleotide sequence ID" value="NZ_JAQDAE010000046.1"/>
</dbReference>
<dbReference type="Proteomes" id="UP001264335">
    <property type="component" value="Unassembled WGS sequence"/>
</dbReference>
<sequence length="73" mass="8261">MIDGRECFNPMMVPINEFSKGLSWPPTYIKCDCGEILARAQRPNASFYWKCTDCGKMFSMVRGSIQLESTASN</sequence>
<protein>
    <submittedName>
        <fullName evidence="1">Uncharacterized protein</fullName>
    </submittedName>
</protein>
<dbReference type="AlphaFoldDB" id="A0ABD5F4F0"/>
<dbReference type="EMBL" id="JARPWY010000006">
    <property type="protein sequence ID" value="MDT2513333.1"/>
    <property type="molecule type" value="Genomic_DNA"/>
</dbReference>